<comment type="caution">
    <text evidence="2">The sequence shown here is derived from an EMBL/GenBank/DDBJ whole genome shotgun (WGS) entry which is preliminary data.</text>
</comment>
<reference evidence="2 3" key="2">
    <citation type="submission" date="2018-03" db="EMBL/GenBank/DDBJ databases">
        <authorList>
            <person name="Keele B.F."/>
        </authorList>
    </citation>
    <scope>NUCLEOTIDE SEQUENCE [LARGE SCALE GENOMIC DNA]</scope>
    <source>
        <strain evidence="2 3">CCALA 016</strain>
    </source>
</reference>
<dbReference type="Pfam" id="PF16473">
    <property type="entry name" value="Rv2179c-like"/>
    <property type="match status" value="1"/>
</dbReference>
<gene>
    <name evidence="2" type="ORF">C7H19_24675</name>
</gene>
<protein>
    <recommendedName>
        <fullName evidence="1">3'-5' exoribonuclease Rv2179c-like domain-containing protein</fullName>
    </recommendedName>
</protein>
<reference evidence="2 3" key="1">
    <citation type="submission" date="2018-03" db="EMBL/GenBank/DDBJ databases">
        <title>The ancient ancestry and fast evolution of plastids.</title>
        <authorList>
            <person name="Moore K.R."/>
            <person name="Magnabosco C."/>
            <person name="Momper L."/>
            <person name="Gold D.A."/>
            <person name="Bosak T."/>
            <person name="Fournier G.P."/>
        </authorList>
    </citation>
    <scope>NUCLEOTIDE SEQUENCE [LARGE SCALE GENOMIC DNA]</scope>
    <source>
        <strain evidence="2 3">CCALA 016</strain>
    </source>
</reference>
<evidence type="ECO:0000259" key="1">
    <source>
        <dbReference type="Pfam" id="PF16473"/>
    </source>
</evidence>
<sequence>MRYWLDTEFIEDGQTIDLISVGIVAENGREYYAINLDCNFGRANDWVIKNVFPHLPFAISESFSELDQFSAWQQGFRNKKTIAKEVVEFVLSAEINTHLWSYEELIDYKLDRKPELWGYYCDYDWVVICQLFGSMVNLPKSFPMYCRDIKQWCDSLGNPKLPIKNKSHHALEDARWIKMAWEFLSAYSESSSELD</sequence>
<dbReference type="RefSeq" id="WP_106459555.1">
    <property type="nucleotide sequence ID" value="NZ_PXOH01000073.1"/>
</dbReference>
<evidence type="ECO:0000313" key="3">
    <source>
        <dbReference type="Proteomes" id="UP000239001"/>
    </source>
</evidence>
<organism evidence="2 3">
    <name type="scientific">Aphanothece hegewaldii CCALA 016</name>
    <dbReference type="NCBI Taxonomy" id="2107694"/>
    <lineage>
        <taxon>Bacteria</taxon>
        <taxon>Bacillati</taxon>
        <taxon>Cyanobacteriota</taxon>
        <taxon>Cyanophyceae</taxon>
        <taxon>Oscillatoriophycideae</taxon>
        <taxon>Chroococcales</taxon>
        <taxon>Aphanothecaceae</taxon>
        <taxon>Aphanothece</taxon>
    </lineage>
</organism>
<dbReference type="Gene3D" id="3.30.420.10">
    <property type="entry name" value="Ribonuclease H-like superfamily/Ribonuclease H"/>
    <property type="match status" value="1"/>
</dbReference>
<dbReference type="InterPro" id="IPR036397">
    <property type="entry name" value="RNaseH_sf"/>
</dbReference>
<dbReference type="Proteomes" id="UP000239001">
    <property type="component" value="Unassembled WGS sequence"/>
</dbReference>
<feature type="domain" description="3'-5' exoribonuclease Rv2179c-like" evidence="1">
    <location>
        <begin position="2"/>
        <end position="183"/>
    </location>
</feature>
<name>A0A2T1LQK4_9CHRO</name>
<dbReference type="GO" id="GO:0003676">
    <property type="term" value="F:nucleic acid binding"/>
    <property type="evidence" value="ECO:0007669"/>
    <property type="project" value="InterPro"/>
</dbReference>
<dbReference type="SUPFAM" id="SSF53098">
    <property type="entry name" value="Ribonuclease H-like"/>
    <property type="match status" value="1"/>
</dbReference>
<dbReference type="InterPro" id="IPR012337">
    <property type="entry name" value="RNaseH-like_sf"/>
</dbReference>
<dbReference type="EMBL" id="PXOH01000073">
    <property type="protein sequence ID" value="PSF28544.1"/>
    <property type="molecule type" value="Genomic_DNA"/>
</dbReference>
<proteinExistence type="predicted"/>
<accession>A0A2T1LQK4</accession>
<keyword evidence="3" id="KW-1185">Reference proteome</keyword>
<dbReference type="OrthoDB" id="4640719at2"/>
<evidence type="ECO:0000313" key="2">
    <source>
        <dbReference type="EMBL" id="PSF28544.1"/>
    </source>
</evidence>
<dbReference type="InterPro" id="IPR033390">
    <property type="entry name" value="Rv2179c-like"/>
</dbReference>
<dbReference type="AlphaFoldDB" id="A0A2T1LQK4"/>